<gene>
    <name evidence="3" type="ORF">ACH429_09985</name>
</gene>
<keyword evidence="4" id="KW-1185">Reference proteome</keyword>
<proteinExistence type="predicted"/>
<evidence type="ECO:0000259" key="2">
    <source>
        <dbReference type="Pfam" id="PF14200"/>
    </source>
</evidence>
<evidence type="ECO:0000313" key="3">
    <source>
        <dbReference type="EMBL" id="MFI1964439.1"/>
    </source>
</evidence>
<protein>
    <submittedName>
        <fullName evidence="3">RICIN domain-containing protein</fullName>
    </submittedName>
</protein>
<organism evidence="3 4">
    <name type="scientific">Streptomyces pathocidini</name>
    <dbReference type="NCBI Taxonomy" id="1650571"/>
    <lineage>
        <taxon>Bacteria</taxon>
        <taxon>Bacillati</taxon>
        <taxon>Actinomycetota</taxon>
        <taxon>Actinomycetes</taxon>
        <taxon>Kitasatosporales</taxon>
        <taxon>Streptomycetaceae</taxon>
        <taxon>Streptomyces</taxon>
    </lineage>
</organism>
<dbReference type="CDD" id="cd00161">
    <property type="entry name" value="beta-trefoil_Ricin-like"/>
    <property type="match status" value="1"/>
</dbReference>
<keyword evidence="1" id="KW-0732">Signal</keyword>
<dbReference type="Proteomes" id="UP001611548">
    <property type="component" value="Unassembled WGS sequence"/>
</dbReference>
<dbReference type="Gene3D" id="2.80.10.50">
    <property type="match status" value="1"/>
</dbReference>
<comment type="caution">
    <text evidence="3">The sequence shown here is derived from an EMBL/GenBank/DDBJ whole genome shotgun (WGS) entry which is preliminary data.</text>
</comment>
<dbReference type="RefSeq" id="WP_079100937.1">
    <property type="nucleotide sequence ID" value="NZ_JBIRWE010000003.1"/>
</dbReference>
<accession>A0ABW7USW2</accession>
<dbReference type="Pfam" id="PF14200">
    <property type="entry name" value="RicinB_lectin_2"/>
    <property type="match status" value="1"/>
</dbReference>
<evidence type="ECO:0000313" key="4">
    <source>
        <dbReference type="Proteomes" id="UP001611548"/>
    </source>
</evidence>
<dbReference type="InterPro" id="IPR035992">
    <property type="entry name" value="Ricin_B-like_lectins"/>
</dbReference>
<feature type="signal peptide" evidence="1">
    <location>
        <begin position="1"/>
        <end position="28"/>
    </location>
</feature>
<dbReference type="SUPFAM" id="SSF50370">
    <property type="entry name" value="Ricin B-like lectins"/>
    <property type="match status" value="1"/>
</dbReference>
<reference evidence="3 4" key="1">
    <citation type="submission" date="2024-10" db="EMBL/GenBank/DDBJ databases">
        <title>The Natural Products Discovery Center: Release of the First 8490 Sequenced Strains for Exploring Actinobacteria Biosynthetic Diversity.</title>
        <authorList>
            <person name="Kalkreuter E."/>
            <person name="Kautsar S.A."/>
            <person name="Yang D."/>
            <person name="Bader C.D."/>
            <person name="Teijaro C.N."/>
            <person name="Fluegel L."/>
            <person name="Davis C.M."/>
            <person name="Simpson J.R."/>
            <person name="Lauterbach L."/>
            <person name="Steele A.D."/>
            <person name="Gui C."/>
            <person name="Meng S."/>
            <person name="Li G."/>
            <person name="Viehrig K."/>
            <person name="Ye F."/>
            <person name="Su P."/>
            <person name="Kiefer A.F."/>
            <person name="Nichols A."/>
            <person name="Cepeda A.J."/>
            <person name="Yan W."/>
            <person name="Fan B."/>
            <person name="Jiang Y."/>
            <person name="Adhikari A."/>
            <person name="Zheng C.-J."/>
            <person name="Schuster L."/>
            <person name="Cowan T.M."/>
            <person name="Smanski M.J."/>
            <person name="Chevrette M.G."/>
            <person name="De Carvalho L.P.S."/>
            <person name="Shen B."/>
        </authorList>
    </citation>
    <scope>NUCLEOTIDE SEQUENCE [LARGE SCALE GENOMIC DNA]</scope>
    <source>
        <strain evidence="3 4">NPDC020327</strain>
    </source>
</reference>
<feature type="domain" description="Ricin B lectin" evidence="2">
    <location>
        <begin position="231"/>
        <end position="312"/>
    </location>
</feature>
<name>A0ABW7USW2_9ACTN</name>
<sequence length="329" mass="35902">MLTKTAKGVLASATIALIALTVSTGAVATPPVKADGTQTKADDIQAKADGTEGPGKPSTVLNFKPKISAGGCSSIVGKKYHEIRWDIPLNGYGVQMVIERYNFHTGQTNGTPKRFNSPQNTSARTVSNVRNSTDRWRVYFVGYASSGPQSGQWVRSDYATFYSVDTSYGKCETRVLSSGSGRGEWPVAPPAHAVTSPRVGQTISMTNAWSHKAPDAEGYVKQKFPSDSNFQKWRLEDAGNGSFFLRNVQRNACLAAHARQGRDVFVYPCGNAPDQKWRFEPKTAGTHRIVNGLGQHLDVPNSAVTDSPLITWGDFYNEANQYWWVTDAS</sequence>
<evidence type="ECO:0000256" key="1">
    <source>
        <dbReference type="SAM" id="SignalP"/>
    </source>
</evidence>
<dbReference type="EMBL" id="JBIRWE010000003">
    <property type="protein sequence ID" value="MFI1964439.1"/>
    <property type="molecule type" value="Genomic_DNA"/>
</dbReference>
<feature type="chain" id="PRO_5045341250" evidence="1">
    <location>
        <begin position="29"/>
        <end position="329"/>
    </location>
</feature>
<dbReference type="InterPro" id="IPR000772">
    <property type="entry name" value="Ricin_B_lectin"/>
</dbReference>
<dbReference type="PROSITE" id="PS50231">
    <property type="entry name" value="RICIN_B_LECTIN"/>
    <property type="match status" value="1"/>
</dbReference>